<sequence length="329" mass="34679">MHTRRDVLSFTTAALALPLVGISGAARAQKPLELATFVVGFPAGGATDTVARLVADAVRGTYAAAVVVQNRTGAGGQLAAADVKAMPPDGATLLFTPAFPMVIYPHVYKQLRYDTLKDFVPVATTHFGTLAFSIGPGVPDDVKTLKDFVAWAKKYPDRSTFGAPAGGAQHFTGLMFARDAGIQLQLVSYRGGGPSVVDALGGHIAAVVTPLAEVLPSAREGKLRILATTARQRSTLAPDIPTFFELGYEKIVVQDWSGFLAPAGTPPDIVARANAAINAAVESPSVREAMATLGMEVGTQTPQAFAATVRESWERYRDIVRESGFQAEP</sequence>
<dbReference type="Pfam" id="PF03401">
    <property type="entry name" value="TctC"/>
    <property type="match status" value="1"/>
</dbReference>
<dbReference type="EMBL" id="LT670817">
    <property type="protein sequence ID" value="SHI02713.1"/>
    <property type="molecule type" value="Genomic_DNA"/>
</dbReference>
<proteinExistence type="inferred from homology"/>
<dbReference type="InterPro" id="IPR005064">
    <property type="entry name" value="BUG"/>
</dbReference>
<gene>
    <name evidence="3" type="ORF">SAMN05443248_7582</name>
</gene>
<keyword evidence="3" id="KW-0675">Receptor</keyword>
<evidence type="ECO:0000313" key="3">
    <source>
        <dbReference type="EMBL" id="SHI02713.1"/>
    </source>
</evidence>
<comment type="similarity">
    <text evidence="1">Belongs to the UPF0065 (bug) family.</text>
</comment>
<dbReference type="InterPro" id="IPR042100">
    <property type="entry name" value="Bug_dom1"/>
</dbReference>
<dbReference type="Gene3D" id="3.40.190.150">
    <property type="entry name" value="Bordetella uptake gene, domain 1"/>
    <property type="match status" value="1"/>
</dbReference>
<evidence type="ECO:0000313" key="4">
    <source>
        <dbReference type="Proteomes" id="UP000189796"/>
    </source>
</evidence>
<protein>
    <submittedName>
        <fullName evidence="3">Tripartite-type tricarboxylate transporter, receptor component TctC</fullName>
    </submittedName>
</protein>
<dbReference type="PANTHER" id="PTHR42928">
    <property type="entry name" value="TRICARBOXYLATE-BINDING PROTEIN"/>
    <property type="match status" value="1"/>
</dbReference>
<keyword evidence="2" id="KW-0732">Signal</keyword>
<dbReference type="SUPFAM" id="SSF53850">
    <property type="entry name" value="Periplasmic binding protein-like II"/>
    <property type="match status" value="1"/>
</dbReference>
<dbReference type="PROSITE" id="PS51318">
    <property type="entry name" value="TAT"/>
    <property type="match status" value="1"/>
</dbReference>
<feature type="chain" id="PRO_5013246069" evidence="2">
    <location>
        <begin position="29"/>
        <end position="329"/>
    </location>
</feature>
<reference evidence="3 4" key="1">
    <citation type="submission" date="2016-11" db="EMBL/GenBank/DDBJ databases">
        <authorList>
            <person name="Jaros S."/>
            <person name="Januszkiewicz K."/>
            <person name="Wedrychowicz H."/>
        </authorList>
    </citation>
    <scope>NUCLEOTIDE SEQUENCE [LARGE SCALE GENOMIC DNA]</scope>
    <source>
        <strain evidence="3 4">GAS138</strain>
    </source>
</reference>
<dbReference type="RefSeq" id="WP_079605758.1">
    <property type="nucleotide sequence ID" value="NZ_LT670817.1"/>
</dbReference>
<feature type="signal peptide" evidence="2">
    <location>
        <begin position="1"/>
        <end position="28"/>
    </location>
</feature>
<dbReference type="Gene3D" id="3.40.190.10">
    <property type="entry name" value="Periplasmic binding protein-like II"/>
    <property type="match status" value="1"/>
</dbReference>
<dbReference type="PIRSF" id="PIRSF017082">
    <property type="entry name" value="YflP"/>
    <property type="match status" value="1"/>
</dbReference>
<dbReference type="Proteomes" id="UP000189796">
    <property type="component" value="Chromosome I"/>
</dbReference>
<dbReference type="PANTHER" id="PTHR42928:SF5">
    <property type="entry name" value="BLR1237 PROTEIN"/>
    <property type="match status" value="1"/>
</dbReference>
<dbReference type="OrthoDB" id="9780943at2"/>
<evidence type="ECO:0000256" key="1">
    <source>
        <dbReference type="ARBA" id="ARBA00006987"/>
    </source>
</evidence>
<evidence type="ECO:0000256" key="2">
    <source>
        <dbReference type="SAM" id="SignalP"/>
    </source>
</evidence>
<dbReference type="AlphaFoldDB" id="A0A1M5XTY6"/>
<dbReference type="InterPro" id="IPR006311">
    <property type="entry name" value="TAT_signal"/>
</dbReference>
<name>A0A1M5XTY6_9BRAD</name>
<organism evidence="3 4">
    <name type="scientific">Bradyrhizobium erythrophlei</name>
    <dbReference type="NCBI Taxonomy" id="1437360"/>
    <lineage>
        <taxon>Bacteria</taxon>
        <taxon>Pseudomonadati</taxon>
        <taxon>Pseudomonadota</taxon>
        <taxon>Alphaproteobacteria</taxon>
        <taxon>Hyphomicrobiales</taxon>
        <taxon>Nitrobacteraceae</taxon>
        <taxon>Bradyrhizobium</taxon>
    </lineage>
</organism>
<accession>A0A1M5XTY6</accession>